<comment type="subunit">
    <text evidence="3 10">Homodimer.</text>
</comment>
<accession>A0A1F5VIL6</accession>
<evidence type="ECO:0000256" key="2">
    <source>
        <dbReference type="ARBA" id="ARBA00009054"/>
    </source>
</evidence>
<dbReference type="PROSITE" id="PS01071">
    <property type="entry name" value="GRPE"/>
    <property type="match status" value="1"/>
</dbReference>
<dbReference type="Gene3D" id="2.30.22.10">
    <property type="entry name" value="Head domain of nucleotide exchange factor GrpE"/>
    <property type="match status" value="1"/>
</dbReference>
<evidence type="ECO:0000256" key="9">
    <source>
        <dbReference type="ARBA" id="ARBA00076414"/>
    </source>
</evidence>
<evidence type="ECO:0000256" key="13">
    <source>
        <dbReference type="SAM" id="Coils"/>
    </source>
</evidence>
<dbReference type="GO" id="GO:0005737">
    <property type="term" value="C:cytoplasm"/>
    <property type="evidence" value="ECO:0007669"/>
    <property type="project" value="UniProtKB-SubCell"/>
</dbReference>
<dbReference type="GO" id="GO:0006457">
    <property type="term" value="P:protein folding"/>
    <property type="evidence" value="ECO:0007669"/>
    <property type="project" value="InterPro"/>
</dbReference>
<sequence>MPDEESIENEVIEEEGLVDKLKKLRENLKACEKEKGEYLAGWQRAKADFINARKDEEKARAEFVKFAAEKVLREMLAVADSLEIAGDKHIYAQLREILKRDGVEPIEARGAKFDPLYHEALEQVEVSEKEKDGAVLEELQKGYTIYNRVLRPSKVKVGHYEIQINE</sequence>
<dbReference type="Proteomes" id="UP000179251">
    <property type="component" value="Unassembled WGS sequence"/>
</dbReference>
<evidence type="ECO:0000256" key="1">
    <source>
        <dbReference type="ARBA" id="ARBA00004496"/>
    </source>
</evidence>
<dbReference type="GO" id="GO:0042803">
    <property type="term" value="F:protein homodimerization activity"/>
    <property type="evidence" value="ECO:0007669"/>
    <property type="project" value="InterPro"/>
</dbReference>
<comment type="caution">
    <text evidence="14">The sequence shown here is derived from an EMBL/GenBank/DDBJ whole genome shotgun (WGS) entry which is preliminary data.</text>
</comment>
<dbReference type="InterPro" id="IPR009012">
    <property type="entry name" value="GrpE_head"/>
</dbReference>
<dbReference type="PRINTS" id="PR00773">
    <property type="entry name" value="GRPEPROTEIN"/>
</dbReference>
<dbReference type="Gene3D" id="3.90.20.20">
    <property type="match status" value="1"/>
</dbReference>
<dbReference type="GO" id="GO:0000774">
    <property type="term" value="F:adenyl-nucleotide exchange factor activity"/>
    <property type="evidence" value="ECO:0007669"/>
    <property type="project" value="InterPro"/>
</dbReference>
<evidence type="ECO:0000256" key="11">
    <source>
        <dbReference type="RuleBase" id="RU000639"/>
    </source>
</evidence>
<dbReference type="InterPro" id="IPR013805">
    <property type="entry name" value="GrpE_CC"/>
</dbReference>
<evidence type="ECO:0000313" key="14">
    <source>
        <dbReference type="EMBL" id="OGF63245.1"/>
    </source>
</evidence>
<evidence type="ECO:0000256" key="10">
    <source>
        <dbReference type="HAMAP-Rule" id="MF_01151"/>
    </source>
</evidence>
<dbReference type="PANTHER" id="PTHR21237:SF23">
    <property type="entry name" value="GRPE PROTEIN HOMOLOG, MITOCHONDRIAL"/>
    <property type="match status" value="1"/>
</dbReference>
<dbReference type="HAMAP" id="MF_01151">
    <property type="entry name" value="GrpE"/>
    <property type="match status" value="1"/>
</dbReference>
<dbReference type="AlphaFoldDB" id="A0A1F5VIL6"/>
<keyword evidence="5 10" id="KW-0346">Stress response</keyword>
<protein>
    <recommendedName>
        <fullName evidence="8 10">Protein GrpE</fullName>
    </recommendedName>
    <alternativeName>
        <fullName evidence="9 10">HSP-70 cofactor</fullName>
    </alternativeName>
</protein>
<keyword evidence="13" id="KW-0175">Coiled coil</keyword>
<dbReference type="FunFam" id="2.30.22.10:FF:000001">
    <property type="entry name" value="Protein GrpE"/>
    <property type="match status" value="1"/>
</dbReference>
<dbReference type="EMBL" id="MFHD01000005">
    <property type="protein sequence ID" value="OGF63245.1"/>
    <property type="molecule type" value="Genomic_DNA"/>
</dbReference>
<feature type="coiled-coil region" evidence="13">
    <location>
        <begin position="7"/>
        <end position="41"/>
    </location>
</feature>
<organism evidence="14 15">
    <name type="scientific">Candidatus Giovannonibacteria bacterium RIFCSPHIGHO2_01_FULL_45_23</name>
    <dbReference type="NCBI Taxonomy" id="1798325"/>
    <lineage>
        <taxon>Bacteria</taxon>
        <taxon>Candidatus Giovannoniibacteriota</taxon>
    </lineage>
</organism>
<dbReference type="GO" id="GO:0051082">
    <property type="term" value="F:unfolded protein binding"/>
    <property type="evidence" value="ECO:0007669"/>
    <property type="project" value="TreeGrafter"/>
</dbReference>
<evidence type="ECO:0000256" key="12">
    <source>
        <dbReference type="RuleBase" id="RU004478"/>
    </source>
</evidence>
<comment type="similarity">
    <text evidence="2 10 12">Belongs to the GrpE family.</text>
</comment>
<evidence type="ECO:0000256" key="6">
    <source>
        <dbReference type="ARBA" id="ARBA00023186"/>
    </source>
</evidence>
<evidence type="ECO:0000256" key="8">
    <source>
        <dbReference type="ARBA" id="ARBA00072274"/>
    </source>
</evidence>
<keyword evidence="4 10" id="KW-0963">Cytoplasm</keyword>
<evidence type="ECO:0000256" key="5">
    <source>
        <dbReference type="ARBA" id="ARBA00023016"/>
    </source>
</evidence>
<evidence type="ECO:0000256" key="4">
    <source>
        <dbReference type="ARBA" id="ARBA00022490"/>
    </source>
</evidence>
<evidence type="ECO:0000256" key="3">
    <source>
        <dbReference type="ARBA" id="ARBA00011738"/>
    </source>
</evidence>
<reference evidence="14 15" key="1">
    <citation type="journal article" date="2016" name="Nat. Commun.">
        <title>Thousands of microbial genomes shed light on interconnected biogeochemical processes in an aquifer system.</title>
        <authorList>
            <person name="Anantharaman K."/>
            <person name="Brown C.T."/>
            <person name="Hug L.A."/>
            <person name="Sharon I."/>
            <person name="Castelle C.J."/>
            <person name="Probst A.J."/>
            <person name="Thomas B.C."/>
            <person name="Singh A."/>
            <person name="Wilkins M.J."/>
            <person name="Karaoz U."/>
            <person name="Brodie E.L."/>
            <person name="Williams K.H."/>
            <person name="Hubbard S.S."/>
            <person name="Banfield J.F."/>
        </authorList>
    </citation>
    <scope>NUCLEOTIDE SEQUENCE [LARGE SCALE GENOMIC DNA]</scope>
</reference>
<dbReference type="SUPFAM" id="SSF51064">
    <property type="entry name" value="Head domain of nucleotide exchange factor GrpE"/>
    <property type="match status" value="1"/>
</dbReference>
<dbReference type="SUPFAM" id="SSF58014">
    <property type="entry name" value="Coiled-coil domain of nucleotide exchange factor GrpE"/>
    <property type="match status" value="1"/>
</dbReference>
<dbReference type="PANTHER" id="PTHR21237">
    <property type="entry name" value="GRPE PROTEIN"/>
    <property type="match status" value="1"/>
</dbReference>
<name>A0A1F5VIL6_9BACT</name>
<comment type="function">
    <text evidence="7 10 11">Participates actively in the response to hyperosmotic and heat shock by preventing the aggregation of stress-denatured proteins, in association with DnaK and GrpE. It is the nucleotide exchange factor for DnaK and may function as a thermosensor. Unfolded proteins bind initially to DnaJ; upon interaction with the DnaJ-bound protein, DnaK hydrolyzes its bound ATP, resulting in the formation of a stable complex. GrpE releases ADP from DnaK; ATP binding to DnaK triggers the release of the substrate protein, thus completing the reaction cycle. Several rounds of ATP-dependent interactions between DnaJ, DnaK and GrpE are required for fully efficient folding.</text>
</comment>
<dbReference type="CDD" id="cd00446">
    <property type="entry name" value="GrpE"/>
    <property type="match status" value="1"/>
</dbReference>
<keyword evidence="6 10" id="KW-0143">Chaperone</keyword>
<evidence type="ECO:0000256" key="7">
    <source>
        <dbReference type="ARBA" id="ARBA00053401"/>
    </source>
</evidence>
<dbReference type="Pfam" id="PF01025">
    <property type="entry name" value="GrpE"/>
    <property type="match status" value="1"/>
</dbReference>
<comment type="subcellular location">
    <subcellularLocation>
        <location evidence="1 10">Cytoplasm</location>
    </subcellularLocation>
</comment>
<dbReference type="STRING" id="1798325.A2834_03875"/>
<dbReference type="GO" id="GO:0051087">
    <property type="term" value="F:protein-folding chaperone binding"/>
    <property type="evidence" value="ECO:0007669"/>
    <property type="project" value="InterPro"/>
</dbReference>
<gene>
    <name evidence="10" type="primary">grpE</name>
    <name evidence="14" type="ORF">A2834_03875</name>
</gene>
<dbReference type="InterPro" id="IPR000740">
    <property type="entry name" value="GrpE"/>
</dbReference>
<proteinExistence type="inferred from homology"/>
<evidence type="ECO:0000313" key="15">
    <source>
        <dbReference type="Proteomes" id="UP000179251"/>
    </source>
</evidence>